<proteinExistence type="predicted"/>
<reference evidence="2" key="1">
    <citation type="submission" date="2024-05" db="EMBL/GenBank/DDBJ databases">
        <title>Whole genome shotgun sequence of Streptomyces hygroscopicus NBRC 113678.</title>
        <authorList>
            <person name="Komaki H."/>
            <person name="Tamura T."/>
        </authorList>
    </citation>
    <scope>NUCLEOTIDE SEQUENCE</scope>
    <source>
        <strain evidence="2">N11-34</strain>
    </source>
</reference>
<feature type="compositionally biased region" description="Basic and acidic residues" evidence="1">
    <location>
        <begin position="88"/>
        <end position="101"/>
    </location>
</feature>
<accession>A0ABQ3UDX2</accession>
<organism evidence="2 3">
    <name type="scientific">Streptomyces hygroscopicus</name>
    <dbReference type="NCBI Taxonomy" id="1912"/>
    <lineage>
        <taxon>Bacteria</taxon>
        <taxon>Bacillati</taxon>
        <taxon>Actinomycetota</taxon>
        <taxon>Actinomycetes</taxon>
        <taxon>Kitasatosporales</taxon>
        <taxon>Streptomycetaceae</taxon>
        <taxon>Streptomyces</taxon>
        <taxon>Streptomyces violaceusniger group</taxon>
    </lineage>
</organism>
<evidence type="ECO:0000313" key="3">
    <source>
        <dbReference type="Proteomes" id="UP001054854"/>
    </source>
</evidence>
<evidence type="ECO:0000313" key="2">
    <source>
        <dbReference type="EMBL" id="GHJ33800.1"/>
    </source>
</evidence>
<protein>
    <submittedName>
        <fullName evidence="2">Uncharacterized protein</fullName>
    </submittedName>
</protein>
<dbReference type="Proteomes" id="UP001054854">
    <property type="component" value="Unassembled WGS sequence"/>
</dbReference>
<keyword evidence="3" id="KW-1185">Reference proteome</keyword>
<evidence type="ECO:0000256" key="1">
    <source>
        <dbReference type="SAM" id="MobiDB-lite"/>
    </source>
</evidence>
<feature type="compositionally biased region" description="Gly residues" evidence="1">
    <location>
        <begin position="59"/>
        <end position="68"/>
    </location>
</feature>
<name>A0ABQ3UDX2_STRHY</name>
<feature type="region of interest" description="Disordered" evidence="1">
    <location>
        <begin position="1"/>
        <end position="101"/>
    </location>
</feature>
<sequence>MSFHGTPGRRSTSRSVRRNLPERVRAGAAYRDVHVVYTLATTSTGGAGDVTERRTLGGPAPGGDGAASGEGAAAESGRARRAAGHATARNDRDDERENGRE</sequence>
<comment type="caution">
    <text evidence="2">The sequence shown here is derived from an EMBL/GenBank/DDBJ whole genome shotgun (WGS) entry which is preliminary data.</text>
</comment>
<dbReference type="EMBL" id="BNEK01000005">
    <property type="protein sequence ID" value="GHJ33800.1"/>
    <property type="molecule type" value="Genomic_DNA"/>
</dbReference>
<gene>
    <name evidence="2" type="ORF">TPA0910_82330</name>
</gene>